<organism evidence="2">
    <name type="scientific">Herbiconiux sp. A18JL235</name>
    <dbReference type="NCBI Taxonomy" id="3152363"/>
    <lineage>
        <taxon>Bacteria</taxon>
        <taxon>Bacillati</taxon>
        <taxon>Actinomycetota</taxon>
        <taxon>Actinomycetes</taxon>
        <taxon>Micrococcales</taxon>
        <taxon>Microbacteriaceae</taxon>
        <taxon>Herbiconiux</taxon>
    </lineage>
</organism>
<evidence type="ECO:0000313" key="2">
    <source>
        <dbReference type="EMBL" id="XDI05623.1"/>
    </source>
</evidence>
<reference evidence="2" key="1">
    <citation type="submission" date="2024-05" db="EMBL/GenBank/DDBJ databases">
        <title>Herbiconiux sp. A18JL235.</title>
        <authorList>
            <person name="Zhang G."/>
        </authorList>
    </citation>
    <scope>NUCLEOTIDE SEQUENCE</scope>
    <source>
        <strain evidence="2">A18JL235</strain>
    </source>
</reference>
<name>A0AB39BHI8_9MICO</name>
<sequence>MTAEQHERLITIARELCALRPAEFTAARNARAASLKAGGERELAALVRGFPRPTAAAWVVNALDSERPDEVDAALDLGERMRVATERVDRDAIRELSRERQRLLSDLARSARALAEEFEVGLSPSAVTEVQQSFQAALADPAAAEAVRSGMLVRTISGDGLEPTDLEGALAVDGARGAPRRSTPSSARSRPGTGESAGGTASRGASRSSAAPAARREPRPSARARAREALERDHAAAAADAERASAALADVDLGIDELAAHQEGLLVEIDDLEQRLAETRNLLDATATEAARLRKARAAAERAASSADREVARFRTRLDALGETDD</sequence>
<feature type="compositionally biased region" description="Low complexity" evidence="1">
    <location>
        <begin position="175"/>
        <end position="213"/>
    </location>
</feature>
<proteinExistence type="predicted"/>
<protein>
    <recommendedName>
        <fullName evidence="3">Transposase</fullName>
    </recommendedName>
</protein>
<dbReference type="RefSeq" id="WP_368498007.1">
    <property type="nucleotide sequence ID" value="NZ_CP162511.1"/>
</dbReference>
<dbReference type="EMBL" id="CP162511">
    <property type="protein sequence ID" value="XDI05623.1"/>
    <property type="molecule type" value="Genomic_DNA"/>
</dbReference>
<evidence type="ECO:0000256" key="1">
    <source>
        <dbReference type="SAM" id="MobiDB-lite"/>
    </source>
</evidence>
<evidence type="ECO:0008006" key="3">
    <source>
        <dbReference type="Google" id="ProtNLM"/>
    </source>
</evidence>
<feature type="compositionally biased region" description="Basic and acidic residues" evidence="1">
    <location>
        <begin position="214"/>
        <end position="238"/>
    </location>
</feature>
<gene>
    <name evidence="2" type="ORF">ABFY20_00620</name>
</gene>
<accession>A0AB39BHI8</accession>
<feature type="region of interest" description="Disordered" evidence="1">
    <location>
        <begin position="170"/>
        <end position="238"/>
    </location>
</feature>
<dbReference type="AlphaFoldDB" id="A0AB39BHI8"/>